<dbReference type="PANTHER" id="PTHR36302">
    <property type="entry name" value="BLR7088 PROTEIN"/>
    <property type="match status" value="1"/>
</dbReference>
<protein>
    <recommendedName>
        <fullName evidence="4">Copper(I)-binding protein</fullName>
    </recommendedName>
</protein>
<dbReference type="RefSeq" id="WP_133037179.1">
    <property type="nucleotide sequence ID" value="NZ_BAABEI010000001.1"/>
</dbReference>
<dbReference type="SUPFAM" id="SSF110087">
    <property type="entry name" value="DR1885-like metal-binding protein"/>
    <property type="match status" value="1"/>
</dbReference>
<dbReference type="EMBL" id="SLVX01000058">
    <property type="protein sequence ID" value="TCN31094.1"/>
    <property type="molecule type" value="Genomic_DNA"/>
</dbReference>
<feature type="chain" id="PRO_5020617733" description="Copper(I)-binding protein" evidence="1">
    <location>
        <begin position="25"/>
        <end position="313"/>
    </location>
</feature>
<evidence type="ECO:0000313" key="3">
    <source>
        <dbReference type="Proteomes" id="UP000295351"/>
    </source>
</evidence>
<proteinExistence type="predicted"/>
<sequence length="313" mass="33216">MKSLTTRLAAIAIAILAFVSPALAHEFKVGDIEIGHPYARAMLPGAKVGGGYLKLTNQGSADDRLVSATSDRAASIQLHEMKIDNGVMIMRELQGGIAVPKGEIVELKPGGYHVMFINVKQPFKEGETVKATLAFEKAGSVEVEFSVGSPAGGEPEIKHDDHAKHGDHATMQMEPQSADPQEAIPAKMKAIFETADKPLTVGPVVVEGEWAIAGWTQEGRGGRALLKKKGEGWTIHLCSGDGLKQANALKSMGLSEDEASALSAKLADAETHVDPETLALFASFEGTVMVEGAEDHSDHNAHNAHDAHKDHGK</sequence>
<evidence type="ECO:0000256" key="1">
    <source>
        <dbReference type="SAM" id="SignalP"/>
    </source>
</evidence>
<gene>
    <name evidence="2" type="ORF">EV665_1583</name>
</gene>
<name>A0A4R2BYG5_SHIGR</name>
<dbReference type="Pfam" id="PF04314">
    <property type="entry name" value="PCuAC"/>
    <property type="match status" value="1"/>
</dbReference>
<dbReference type="NCBIfam" id="NF033672">
    <property type="entry name" value="mbn_chaper_assoc"/>
    <property type="match status" value="1"/>
</dbReference>
<feature type="signal peptide" evidence="1">
    <location>
        <begin position="1"/>
        <end position="24"/>
    </location>
</feature>
<dbReference type="InterPro" id="IPR058248">
    <property type="entry name" value="Lxx211020-like"/>
</dbReference>
<keyword evidence="1" id="KW-0732">Signal</keyword>
<evidence type="ECO:0000313" key="2">
    <source>
        <dbReference type="EMBL" id="TCN31094.1"/>
    </source>
</evidence>
<dbReference type="PANTHER" id="PTHR36302:SF1">
    <property type="entry name" value="COPPER CHAPERONE PCU(A)C"/>
    <property type="match status" value="1"/>
</dbReference>
<dbReference type="InterPro" id="IPR036182">
    <property type="entry name" value="PCuAC_sf"/>
</dbReference>
<keyword evidence="3" id="KW-1185">Reference proteome</keyword>
<dbReference type="InterPro" id="IPR007410">
    <property type="entry name" value="LpqE-like"/>
</dbReference>
<evidence type="ECO:0008006" key="4">
    <source>
        <dbReference type="Google" id="ProtNLM"/>
    </source>
</evidence>
<dbReference type="Proteomes" id="UP000295351">
    <property type="component" value="Unassembled WGS sequence"/>
</dbReference>
<organism evidence="2 3">
    <name type="scientific">Shinella granuli</name>
    <dbReference type="NCBI Taxonomy" id="323621"/>
    <lineage>
        <taxon>Bacteria</taxon>
        <taxon>Pseudomonadati</taxon>
        <taxon>Pseudomonadota</taxon>
        <taxon>Alphaproteobacteria</taxon>
        <taxon>Hyphomicrobiales</taxon>
        <taxon>Rhizobiaceae</taxon>
        <taxon>Shinella</taxon>
    </lineage>
</organism>
<accession>A0A4R2BYG5</accession>
<comment type="caution">
    <text evidence="2">The sequence shown here is derived from an EMBL/GenBank/DDBJ whole genome shotgun (WGS) entry which is preliminary data.</text>
</comment>
<reference evidence="2 3" key="1">
    <citation type="submission" date="2019-03" db="EMBL/GenBank/DDBJ databases">
        <title>Genomic Encyclopedia of Type Strains, Phase IV (KMG-IV): sequencing the most valuable type-strain genomes for metagenomic binning, comparative biology and taxonomic classification.</title>
        <authorList>
            <person name="Goeker M."/>
        </authorList>
    </citation>
    <scope>NUCLEOTIDE SEQUENCE [LARGE SCALE GENOMIC DNA]</scope>
    <source>
        <strain evidence="2 3">DSM 18401</strain>
    </source>
</reference>
<dbReference type="AlphaFoldDB" id="A0A4R2BYG5"/>
<dbReference type="Gene3D" id="2.60.40.1890">
    <property type="entry name" value="PCu(A)C copper chaperone"/>
    <property type="match status" value="1"/>
</dbReference>